<gene>
    <name evidence="1" type="ORF">DBV39_01705</name>
</gene>
<accession>A0A2R4XFR6</accession>
<keyword evidence="2" id="KW-1185">Reference proteome</keyword>
<name>A0A2R4XFR6_9BURK</name>
<dbReference type="Proteomes" id="UP000244571">
    <property type="component" value="Chromosome"/>
</dbReference>
<proteinExistence type="predicted"/>
<dbReference type="KEGG" id="boz:DBV39_01705"/>
<dbReference type="EMBL" id="CP028901">
    <property type="protein sequence ID" value="AWB32635.1"/>
    <property type="molecule type" value="Genomic_DNA"/>
</dbReference>
<sequence>MVRPAWAHPCGCKSRCELVTVSKVKSNCAKSLNLKKAVSPSPAVSDRLVEHQSGVQFSGIRTSAGCSIGRHP</sequence>
<evidence type="ECO:0000313" key="1">
    <source>
        <dbReference type="EMBL" id="AWB32635.1"/>
    </source>
</evidence>
<organism evidence="1 2">
    <name type="scientific">Orrella marina</name>
    <dbReference type="NCBI Taxonomy" id="2163011"/>
    <lineage>
        <taxon>Bacteria</taxon>
        <taxon>Pseudomonadati</taxon>
        <taxon>Pseudomonadota</taxon>
        <taxon>Betaproteobacteria</taxon>
        <taxon>Burkholderiales</taxon>
        <taxon>Alcaligenaceae</taxon>
        <taxon>Orrella</taxon>
    </lineage>
</organism>
<protein>
    <submittedName>
        <fullName evidence="1">Uncharacterized protein</fullName>
    </submittedName>
</protein>
<dbReference type="AlphaFoldDB" id="A0A2R4XFR6"/>
<reference evidence="1 2" key="1">
    <citation type="submission" date="2018-04" db="EMBL/GenBank/DDBJ databases">
        <title>Bordetella sp. HZ20 isolated from seawater.</title>
        <authorList>
            <person name="Sun C."/>
        </authorList>
    </citation>
    <scope>NUCLEOTIDE SEQUENCE [LARGE SCALE GENOMIC DNA]</scope>
    <source>
        <strain evidence="1 2">HZ20</strain>
    </source>
</reference>
<evidence type="ECO:0000313" key="2">
    <source>
        <dbReference type="Proteomes" id="UP000244571"/>
    </source>
</evidence>